<reference evidence="3" key="1">
    <citation type="submission" date="2021-03" db="EMBL/GenBank/DDBJ databases">
        <title>Draft genome sequence of rust myrtle Austropuccinia psidii MF-1, a brazilian biotype.</title>
        <authorList>
            <person name="Quecine M.C."/>
            <person name="Pachon D.M.R."/>
            <person name="Bonatelli M.L."/>
            <person name="Correr F.H."/>
            <person name="Franceschini L.M."/>
            <person name="Leite T.F."/>
            <person name="Margarido G.R.A."/>
            <person name="Almeida C.A."/>
            <person name="Ferrarezi J.A."/>
            <person name="Labate C.A."/>
        </authorList>
    </citation>
    <scope>NUCLEOTIDE SEQUENCE</scope>
    <source>
        <strain evidence="3">MF-1</strain>
    </source>
</reference>
<keyword evidence="2" id="KW-0732">Signal</keyword>
<feature type="compositionally biased region" description="Polar residues" evidence="1">
    <location>
        <begin position="632"/>
        <end position="643"/>
    </location>
</feature>
<feature type="region of interest" description="Disordered" evidence="1">
    <location>
        <begin position="149"/>
        <end position="175"/>
    </location>
</feature>
<accession>A0A9Q3HVT7</accession>
<keyword evidence="4" id="KW-1185">Reference proteome</keyword>
<dbReference type="Proteomes" id="UP000765509">
    <property type="component" value="Unassembled WGS sequence"/>
</dbReference>
<feature type="region of interest" description="Disordered" evidence="1">
    <location>
        <begin position="82"/>
        <end position="116"/>
    </location>
</feature>
<evidence type="ECO:0000313" key="3">
    <source>
        <dbReference type="EMBL" id="MBW0516879.1"/>
    </source>
</evidence>
<evidence type="ECO:0000256" key="1">
    <source>
        <dbReference type="SAM" id="MobiDB-lite"/>
    </source>
</evidence>
<gene>
    <name evidence="3" type="ORF">O181_056594</name>
</gene>
<feature type="signal peptide" evidence="2">
    <location>
        <begin position="1"/>
        <end position="17"/>
    </location>
</feature>
<comment type="caution">
    <text evidence="3">The sequence shown here is derived from an EMBL/GenBank/DDBJ whole genome shotgun (WGS) entry which is preliminary data.</text>
</comment>
<feature type="compositionally biased region" description="Basic and acidic residues" evidence="1">
    <location>
        <begin position="97"/>
        <end position="106"/>
    </location>
</feature>
<evidence type="ECO:0000313" key="4">
    <source>
        <dbReference type="Proteomes" id="UP000765509"/>
    </source>
</evidence>
<dbReference type="OrthoDB" id="2516525at2759"/>
<evidence type="ECO:0000256" key="2">
    <source>
        <dbReference type="SAM" id="SignalP"/>
    </source>
</evidence>
<feature type="chain" id="PRO_5040372507" evidence="2">
    <location>
        <begin position="18"/>
        <end position="770"/>
    </location>
</feature>
<dbReference type="EMBL" id="AVOT02025535">
    <property type="protein sequence ID" value="MBW0516879.1"/>
    <property type="molecule type" value="Genomic_DNA"/>
</dbReference>
<feature type="region of interest" description="Disordered" evidence="1">
    <location>
        <begin position="632"/>
        <end position="655"/>
    </location>
</feature>
<feature type="compositionally biased region" description="Basic and acidic residues" evidence="1">
    <location>
        <begin position="645"/>
        <end position="655"/>
    </location>
</feature>
<dbReference type="AlphaFoldDB" id="A0A9Q3HVT7"/>
<name>A0A9Q3HVT7_9BASI</name>
<feature type="compositionally biased region" description="Polar residues" evidence="1">
    <location>
        <begin position="149"/>
        <end position="174"/>
    </location>
</feature>
<organism evidence="3 4">
    <name type="scientific">Austropuccinia psidii MF-1</name>
    <dbReference type="NCBI Taxonomy" id="1389203"/>
    <lineage>
        <taxon>Eukaryota</taxon>
        <taxon>Fungi</taxon>
        <taxon>Dikarya</taxon>
        <taxon>Basidiomycota</taxon>
        <taxon>Pucciniomycotina</taxon>
        <taxon>Pucciniomycetes</taxon>
        <taxon>Pucciniales</taxon>
        <taxon>Sphaerophragmiaceae</taxon>
        <taxon>Austropuccinia</taxon>
    </lineage>
</organism>
<protein>
    <submittedName>
        <fullName evidence="3">Uncharacterized protein</fullName>
    </submittedName>
</protein>
<proteinExistence type="predicted"/>
<sequence>MYLFIFCLSGLVSLGEFHLFSSPLNEATEAGSLPQSLNNIACKGGKNSVGSIYKASPETHPFAELENTIPQGQGSISLVSSRRSTFQAPKDLRKHPRESSGDQQYDKRKKKSVHESVGLVDNYREIRLAWSSQTPTTELHQKTNEKTLMSPTFRNEPTPLEMSQSESFRSSQCHMSPKNLDLHENANSSPAQPKILSAKRNNHPPDVLSVIFSPWDCRYLTKRETNLFYAYIAILSKEERYSNVRGKFSSPLNQKISSPPKLLEEENANLRKNVVCLEDLGNNMMRIYFNVLHIISPKIKISDLRKEKKAIEEVFNEFFSSSEMTLAVLNADTRPNAPQSQKLTEFQKLVVDYLTFPKTKESWIVKSKFSNEGFSVSGSLRLGTEIALSFIKSYYQSTNWEKWKRLFENDQGFFKFMMNLAQIHKNNNQNKKSYPVMLELHECSTLIPWENLLTVDQESSLKQLKLLWPEKFLQKIWLESRVGLEFKQNVFQLSGPLKHEFQNRDFHLEQHGPKVYSFFYLIYFNTLLTGENKVIEQNVKESIDIFLAKYFKQIKILGVTIETVPLEEAKGFVEARAKPFLEVLWFMNQQFLEIFGCNSSDPAYVEAQQELQKWVWENKLIQNIRRNLGSEHTFQSENQNISPVQDKRNSHDQEIANRRPQNSNYFAFDQTKTVKDILKVLSDYYKTTNPPKFQALYDQDEDYLKLLLVYTQYWGLEASRRMELVRSFIPPEFKVLPWKDKTNAFEDIKQIKGSAELTLFKSCYSYQSTL</sequence>